<dbReference type="Proteomes" id="UP000693970">
    <property type="component" value="Unassembled WGS sequence"/>
</dbReference>
<comment type="caution">
    <text evidence="2">The sequence shown here is derived from an EMBL/GenBank/DDBJ whole genome shotgun (WGS) entry which is preliminary data.</text>
</comment>
<organism evidence="2 3">
    <name type="scientific">Nitzschia inconspicua</name>
    <dbReference type="NCBI Taxonomy" id="303405"/>
    <lineage>
        <taxon>Eukaryota</taxon>
        <taxon>Sar</taxon>
        <taxon>Stramenopiles</taxon>
        <taxon>Ochrophyta</taxon>
        <taxon>Bacillariophyta</taxon>
        <taxon>Bacillariophyceae</taxon>
        <taxon>Bacillariophycidae</taxon>
        <taxon>Bacillariales</taxon>
        <taxon>Bacillariaceae</taxon>
        <taxon>Nitzschia</taxon>
    </lineage>
</organism>
<dbReference type="AlphaFoldDB" id="A0A9K3KFC7"/>
<reference evidence="2" key="2">
    <citation type="submission" date="2021-04" db="EMBL/GenBank/DDBJ databases">
        <authorList>
            <person name="Podell S."/>
        </authorList>
    </citation>
    <scope>NUCLEOTIDE SEQUENCE</scope>
    <source>
        <strain evidence="2">Hildebrandi</strain>
    </source>
</reference>
<feature type="region of interest" description="Disordered" evidence="1">
    <location>
        <begin position="65"/>
        <end position="84"/>
    </location>
</feature>
<sequence>MRRTRLSPIRKTACLKVASFGTASISFSINSSRSVIAQKRRIVPPYYGEPRCPISPDGVSYNFSQHHPGVASPSNNSDKNFYHSPSLSPGDWNVASPGSIVSPNSSDASWRSFDSSVHGSPLSAPAALGSSTSHKQNNPPTLPSKLGNNMEGKMDTQRRVALEMINKRFVAKSSFELERERNAIRKANSLMNVTQGRSSTVETKKLMITNKKPVGRGVIVPHGTEHLATSTWKSRERADNQETKKKDDEEFEESVDDFKCELDRDREAWAQKQALKMVKGARNFL</sequence>
<gene>
    <name evidence="2" type="ORF">IV203_007167</name>
</gene>
<reference evidence="2" key="1">
    <citation type="journal article" date="2021" name="Sci. Rep.">
        <title>Diploid genomic architecture of Nitzschia inconspicua, an elite biomass production diatom.</title>
        <authorList>
            <person name="Oliver A."/>
            <person name="Podell S."/>
            <person name="Pinowska A."/>
            <person name="Traller J.C."/>
            <person name="Smith S.R."/>
            <person name="McClure R."/>
            <person name="Beliaev A."/>
            <person name="Bohutskyi P."/>
            <person name="Hill E.A."/>
            <person name="Rabines A."/>
            <person name="Zheng H."/>
            <person name="Allen L.Z."/>
            <person name="Kuo A."/>
            <person name="Grigoriev I.V."/>
            <person name="Allen A.E."/>
            <person name="Hazlebeck D."/>
            <person name="Allen E.E."/>
        </authorList>
    </citation>
    <scope>NUCLEOTIDE SEQUENCE</scope>
    <source>
        <strain evidence="2">Hildebrandi</strain>
    </source>
</reference>
<accession>A0A9K3KFC7</accession>
<feature type="compositionally biased region" description="Low complexity" evidence="1">
    <location>
        <begin position="121"/>
        <end position="131"/>
    </location>
</feature>
<evidence type="ECO:0000313" key="3">
    <source>
        <dbReference type="Proteomes" id="UP000693970"/>
    </source>
</evidence>
<evidence type="ECO:0000256" key="1">
    <source>
        <dbReference type="SAM" id="MobiDB-lite"/>
    </source>
</evidence>
<keyword evidence="3" id="KW-1185">Reference proteome</keyword>
<proteinExistence type="predicted"/>
<protein>
    <submittedName>
        <fullName evidence="2">Uncharacterized protein</fullName>
    </submittedName>
</protein>
<dbReference type="EMBL" id="JAGRRH010000025">
    <property type="protein sequence ID" value="KAG7342075.1"/>
    <property type="molecule type" value="Genomic_DNA"/>
</dbReference>
<feature type="region of interest" description="Disordered" evidence="1">
    <location>
        <begin position="121"/>
        <end position="152"/>
    </location>
</feature>
<feature type="compositionally biased region" description="Polar residues" evidence="1">
    <location>
        <begin position="72"/>
        <end position="84"/>
    </location>
</feature>
<name>A0A9K3KFC7_9STRA</name>
<evidence type="ECO:0000313" key="2">
    <source>
        <dbReference type="EMBL" id="KAG7342075.1"/>
    </source>
</evidence>